<protein>
    <submittedName>
        <fullName evidence="2">CcmD family protein</fullName>
    </submittedName>
</protein>
<organism evidence="2 3">
    <name type="scientific">Selenihalanaerobacter shriftii</name>
    <dbReference type="NCBI Taxonomy" id="142842"/>
    <lineage>
        <taxon>Bacteria</taxon>
        <taxon>Bacillati</taxon>
        <taxon>Bacillota</taxon>
        <taxon>Clostridia</taxon>
        <taxon>Halanaerobiales</taxon>
        <taxon>Halobacteroidaceae</taxon>
        <taxon>Selenihalanaerobacter</taxon>
    </lineage>
</organism>
<keyword evidence="1" id="KW-0812">Transmembrane</keyword>
<keyword evidence="1" id="KW-1133">Transmembrane helix</keyword>
<evidence type="ECO:0000313" key="2">
    <source>
        <dbReference type="EMBL" id="SJZ93173.1"/>
    </source>
</evidence>
<gene>
    <name evidence="2" type="ORF">SAMN02745118_02253</name>
</gene>
<accession>A0A1T4PNR0</accession>
<dbReference type="RefSeq" id="WP_078810695.1">
    <property type="nucleotide sequence ID" value="NZ_FUWM01000020.1"/>
</dbReference>
<name>A0A1T4PNR0_9FIRM</name>
<dbReference type="STRING" id="142842.SAMN02745118_02253"/>
<keyword evidence="1" id="KW-0472">Membrane</keyword>
<keyword evidence="3" id="KW-1185">Reference proteome</keyword>
<reference evidence="3" key="1">
    <citation type="submission" date="2017-02" db="EMBL/GenBank/DDBJ databases">
        <authorList>
            <person name="Varghese N."/>
            <person name="Submissions S."/>
        </authorList>
    </citation>
    <scope>NUCLEOTIDE SEQUENCE [LARGE SCALE GENOMIC DNA]</scope>
    <source>
        <strain evidence="3">ATCC BAA-73</strain>
    </source>
</reference>
<evidence type="ECO:0000313" key="3">
    <source>
        <dbReference type="Proteomes" id="UP000190625"/>
    </source>
</evidence>
<evidence type="ECO:0000256" key="1">
    <source>
        <dbReference type="SAM" id="Phobius"/>
    </source>
</evidence>
<dbReference type="Proteomes" id="UP000190625">
    <property type="component" value="Unassembled WGS sequence"/>
</dbReference>
<dbReference type="EMBL" id="FUWM01000020">
    <property type="protein sequence ID" value="SJZ93173.1"/>
    <property type="molecule type" value="Genomic_DNA"/>
</dbReference>
<sequence length="47" mass="5731">MDKLNYLFAGYLIIWIIIFGYTMLIGRKQKNLEEEVEFMKKNIEKMN</sequence>
<feature type="transmembrane region" description="Helical" evidence="1">
    <location>
        <begin position="6"/>
        <end position="24"/>
    </location>
</feature>
<proteinExistence type="predicted"/>
<dbReference type="OrthoDB" id="2911297at2"/>
<dbReference type="NCBIfam" id="TIGR04391">
    <property type="entry name" value="CcmD_alt_fam"/>
    <property type="match status" value="1"/>
</dbReference>
<dbReference type="InterPro" id="IPR030888">
    <property type="entry name" value="Put_ccm"/>
</dbReference>
<dbReference type="AlphaFoldDB" id="A0A1T4PNR0"/>